<keyword evidence="10 13" id="KW-0472">Membrane</keyword>
<dbReference type="PANTHER" id="PTHR24365:SF530">
    <property type="entry name" value="MSTPROX-RELATED"/>
    <property type="match status" value="1"/>
</dbReference>
<dbReference type="InterPro" id="IPR035897">
    <property type="entry name" value="Toll_tir_struct_dom_sf"/>
</dbReference>
<evidence type="ECO:0000256" key="9">
    <source>
        <dbReference type="ARBA" id="ARBA00022989"/>
    </source>
</evidence>
<feature type="transmembrane region" description="Helical" evidence="13">
    <location>
        <begin position="31"/>
        <end position="54"/>
    </location>
</feature>
<proteinExistence type="inferred from homology"/>
<evidence type="ECO:0000256" key="6">
    <source>
        <dbReference type="ARBA" id="ARBA00022729"/>
    </source>
</evidence>
<organism evidence="15">
    <name type="scientific">Capitella teleta</name>
    <name type="common">Polychaete worm</name>
    <dbReference type="NCBI Taxonomy" id="283909"/>
    <lineage>
        <taxon>Eukaryota</taxon>
        <taxon>Metazoa</taxon>
        <taxon>Spiralia</taxon>
        <taxon>Lophotrochozoa</taxon>
        <taxon>Annelida</taxon>
        <taxon>Polychaeta</taxon>
        <taxon>Sedentaria</taxon>
        <taxon>Scolecida</taxon>
        <taxon>Capitellidae</taxon>
        <taxon>Capitella</taxon>
    </lineage>
</organism>
<dbReference type="SMART" id="SM00255">
    <property type="entry name" value="TIR"/>
    <property type="match status" value="1"/>
</dbReference>
<comment type="subcellular location">
    <subcellularLocation>
        <location evidence="1">Membrane</location>
        <topology evidence="1">Single-pass type I membrane protein</topology>
    </subcellularLocation>
</comment>
<dbReference type="OrthoDB" id="1421090at2759"/>
<evidence type="ECO:0000256" key="5">
    <source>
        <dbReference type="ARBA" id="ARBA00022692"/>
    </source>
</evidence>
<keyword evidence="3" id="KW-0399">Innate immunity</keyword>
<evidence type="ECO:0000256" key="8">
    <source>
        <dbReference type="ARBA" id="ARBA00022859"/>
    </source>
</evidence>
<comment type="similarity">
    <text evidence="2">Belongs to the Toll-like receptor family.</text>
</comment>
<evidence type="ECO:0000256" key="11">
    <source>
        <dbReference type="ARBA" id="ARBA00023170"/>
    </source>
</evidence>
<dbReference type="Pfam" id="PF01582">
    <property type="entry name" value="TIR"/>
    <property type="match status" value="1"/>
</dbReference>
<reference evidence="17" key="1">
    <citation type="submission" date="2012-12" db="EMBL/GenBank/DDBJ databases">
        <authorList>
            <person name="Hellsten U."/>
            <person name="Grimwood J."/>
            <person name="Chapman J.A."/>
            <person name="Shapiro H."/>
            <person name="Aerts A."/>
            <person name="Otillar R.P."/>
            <person name="Terry A.Y."/>
            <person name="Boore J.L."/>
            <person name="Simakov O."/>
            <person name="Marletaz F."/>
            <person name="Cho S.-J."/>
            <person name="Edsinger-Gonzales E."/>
            <person name="Havlak P."/>
            <person name="Kuo D.-H."/>
            <person name="Larsson T."/>
            <person name="Lv J."/>
            <person name="Arendt D."/>
            <person name="Savage R."/>
            <person name="Osoegawa K."/>
            <person name="de Jong P."/>
            <person name="Lindberg D.R."/>
            <person name="Seaver E.C."/>
            <person name="Weisblat D.A."/>
            <person name="Putnam N.H."/>
            <person name="Grigoriev I.V."/>
            <person name="Rokhsar D.S."/>
        </authorList>
    </citation>
    <scope>NUCLEOTIDE SEQUENCE</scope>
    <source>
        <strain evidence="17">I ESC-2004</strain>
    </source>
</reference>
<dbReference type="EnsemblMetazoa" id="CapteT96907">
    <property type="protein sequence ID" value="CapteP96907"/>
    <property type="gene ID" value="CapteG96907"/>
</dbReference>
<protein>
    <recommendedName>
        <fullName evidence="14">TIR domain-containing protein</fullName>
    </recommendedName>
</protein>
<keyword evidence="11" id="KW-0675">Receptor</keyword>
<evidence type="ECO:0000256" key="4">
    <source>
        <dbReference type="ARBA" id="ARBA00022614"/>
    </source>
</evidence>
<dbReference type="STRING" id="283909.R7V9M1"/>
<dbReference type="EMBL" id="AMQN01004527">
    <property type="status" value="NOT_ANNOTATED_CDS"/>
    <property type="molecule type" value="Genomic_DNA"/>
</dbReference>
<reference evidence="15 17" key="2">
    <citation type="journal article" date="2013" name="Nature">
        <title>Insights into bilaterian evolution from three spiralian genomes.</title>
        <authorList>
            <person name="Simakov O."/>
            <person name="Marletaz F."/>
            <person name="Cho S.J."/>
            <person name="Edsinger-Gonzales E."/>
            <person name="Havlak P."/>
            <person name="Hellsten U."/>
            <person name="Kuo D.H."/>
            <person name="Larsson T."/>
            <person name="Lv J."/>
            <person name="Arendt D."/>
            <person name="Savage R."/>
            <person name="Osoegawa K."/>
            <person name="de Jong P."/>
            <person name="Grimwood J."/>
            <person name="Chapman J.A."/>
            <person name="Shapiro H."/>
            <person name="Aerts A."/>
            <person name="Otillar R.P."/>
            <person name="Terry A.Y."/>
            <person name="Boore J.L."/>
            <person name="Grigoriev I.V."/>
            <person name="Lindberg D.R."/>
            <person name="Seaver E.C."/>
            <person name="Weisblat D.A."/>
            <person name="Putnam N.H."/>
            <person name="Rokhsar D.S."/>
        </authorList>
    </citation>
    <scope>NUCLEOTIDE SEQUENCE</scope>
    <source>
        <strain evidence="15 17">I ESC-2004</strain>
    </source>
</reference>
<evidence type="ECO:0000256" key="13">
    <source>
        <dbReference type="SAM" id="Phobius"/>
    </source>
</evidence>
<dbReference type="PROSITE" id="PS50104">
    <property type="entry name" value="TIR"/>
    <property type="match status" value="1"/>
</dbReference>
<keyword evidence="8" id="KW-0391">Immunity</keyword>
<keyword evidence="4" id="KW-0433">Leucine-rich repeat</keyword>
<evidence type="ECO:0000256" key="2">
    <source>
        <dbReference type="ARBA" id="ARBA00009634"/>
    </source>
</evidence>
<evidence type="ECO:0000313" key="15">
    <source>
        <dbReference type="EMBL" id="ELU15548.1"/>
    </source>
</evidence>
<evidence type="ECO:0000256" key="1">
    <source>
        <dbReference type="ARBA" id="ARBA00004479"/>
    </source>
</evidence>
<dbReference type="GO" id="GO:0045087">
    <property type="term" value="P:innate immune response"/>
    <property type="evidence" value="ECO:0007669"/>
    <property type="project" value="UniProtKB-KW"/>
</dbReference>
<dbReference type="AlphaFoldDB" id="R7V9M1"/>
<evidence type="ECO:0000256" key="10">
    <source>
        <dbReference type="ARBA" id="ARBA00023136"/>
    </source>
</evidence>
<feature type="domain" description="TIR" evidence="14">
    <location>
        <begin position="83"/>
        <end position="224"/>
    </location>
</feature>
<keyword evidence="6" id="KW-0732">Signal</keyword>
<evidence type="ECO:0000313" key="17">
    <source>
        <dbReference type="Proteomes" id="UP000014760"/>
    </source>
</evidence>
<keyword evidence="5 13" id="KW-0812">Transmembrane</keyword>
<evidence type="ECO:0000256" key="3">
    <source>
        <dbReference type="ARBA" id="ARBA00022588"/>
    </source>
</evidence>
<dbReference type="Proteomes" id="UP000014760">
    <property type="component" value="Unassembled WGS sequence"/>
</dbReference>
<dbReference type="OMA" id="MITISWR"/>
<sequence length="246" mass="28807">YTCSYPRSKVGTRSEDMEFNLQECLAVPLPGAFWVTLGVCLLQFIAVLVASLVYRFRWHLRLYFFYFSAWLRPTPPRRSQSNFTFDLFVCHNSKDTAWVKNILLPELEKRSQPPFKVCIYGRNWLAGRNVDECIVESLEQSRKTLLLLTNAFAESQWCQFEMTMAQHRLIEKDNDNLLLAVMEEIEPINLNPRLRLMMKRKVYLEWTDDEVGQTFFWQSLKQTLRSASGSLVEAMPSSQKLRSVLS</sequence>
<dbReference type="GO" id="GO:0005886">
    <property type="term" value="C:plasma membrane"/>
    <property type="evidence" value="ECO:0007669"/>
    <property type="project" value="TreeGrafter"/>
</dbReference>
<reference evidence="16" key="3">
    <citation type="submission" date="2015-06" db="UniProtKB">
        <authorList>
            <consortium name="EnsemblMetazoa"/>
        </authorList>
    </citation>
    <scope>IDENTIFICATION</scope>
</reference>
<evidence type="ECO:0000313" key="16">
    <source>
        <dbReference type="EnsemblMetazoa" id="CapteP96907"/>
    </source>
</evidence>
<feature type="non-terminal residue" evidence="15">
    <location>
        <position position="1"/>
    </location>
</feature>
<dbReference type="PANTHER" id="PTHR24365">
    <property type="entry name" value="TOLL-LIKE RECEPTOR"/>
    <property type="match status" value="1"/>
</dbReference>
<gene>
    <name evidence="15" type="ORF">CAPTEDRAFT_96907</name>
</gene>
<keyword evidence="17" id="KW-1185">Reference proteome</keyword>
<dbReference type="FunFam" id="3.40.50.10140:FF:000001">
    <property type="entry name" value="Toll-like receptor 2"/>
    <property type="match status" value="1"/>
</dbReference>
<dbReference type="InterPro" id="IPR000157">
    <property type="entry name" value="TIR_dom"/>
</dbReference>
<dbReference type="HOGENOM" id="CLU_053932_3_0_1"/>
<dbReference type="GO" id="GO:0007165">
    <property type="term" value="P:signal transduction"/>
    <property type="evidence" value="ECO:0007669"/>
    <property type="project" value="InterPro"/>
</dbReference>
<dbReference type="SUPFAM" id="SSF52200">
    <property type="entry name" value="Toll/Interleukin receptor TIR domain"/>
    <property type="match status" value="1"/>
</dbReference>
<evidence type="ECO:0000259" key="14">
    <source>
        <dbReference type="PROSITE" id="PS50104"/>
    </source>
</evidence>
<keyword evidence="9 13" id="KW-1133">Transmembrane helix</keyword>
<dbReference type="GO" id="GO:0038023">
    <property type="term" value="F:signaling receptor activity"/>
    <property type="evidence" value="ECO:0007669"/>
    <property type="project" value="TreeGrafter"/>
</dbReference>
<dbReference type="Gene3D" id="3.40.50.10140">
    <property type="entry name" value="Toll/interleukin-1 receptor homology (TIR) domain"/>
    <property type="match status" value="1"/>
</dbReference>
<accession>R7V9M1</accession>
<evidence type="ECO:0000256" key="12">
    <source>
        <dbReference type="ARBA" id="ARBA00023180"/>
    </source>
</evidence>
<evidence type="ECO:0000256" key="7">
    <source>
        <dbReference type="ARBA" id="ARBA00022737"/>
    </source>
</evidence>
<name>R7V9M1_CAPTE</name>
<dbReference type="EMBL" id="KB293746">
    <property type="protein sequence ID" value="ELU15548.1"/>
    <property type="molecule type" value="Genomic_DNA"/>
</dbReference>
<keyword evidence="7" id="KW-0677">Repeat</keyword>
<keyword evidence="12" id="KW-0325">Glycoprotein</keyword>